<feature type="region of interest" description="Disordered" evidence="1">
    <location>
        <begin position="23"/>
        <end position="46"/>
    </location>
</feature>
<evidence type="ECO:0000256" key="1">
    <source>
        <dbReference type="SAM" id="MobiDB-lite"/>
    </source>
</evidence>
<proteinExistence type="predicted"/>
<evidence type="ECO:0000313" key="2">
    <source>
        <dbReference type="EMBL" id="JAD95860.1"/>
    </source>
</evidence>
<accession>A0A0A9EDA4</accession>
<protein>
    <submittedName>
        <fullName evidence="2">Uncharacterized protein</fullName>
    </submittedName>
</protein>
<sequence length="46" mass="4984">MYSHPLSDSTSRTAGRILSITWRPFNPPAQDDTMPLHPISSSGVGT</sequence>
<dbReference type="EMBL" id="GBRH01202035">
    <property type="protein sequence ID" value="JAD95860.1"/>
    <property type="molecule type" value="Transcribed_RNA"/>
</dbReference>
<organism evidence="2">
    <name type="scientific">Arundo donax</name>
    <name type="common">Giant reed</name>
    <name type="synonym">Donax arundinaceus</name>
    <dbReference type="NCBI Taxonomy" id="35708"/>
    <lineage>
        <taxon>Eukaryota</taxon>
        <taxon>Viridiplantae</taxon>
        <taxon>Streptophyta</taxon>
        <taxon>Embryophyta</taxon>
        <taxon>Tracheophyta</taxon>
        <taxon>Spermatophyta</taxon>
        <taxon>Magnoliopsida</taxon>
        <taxon>Liliopsida</taxon>
        <taxon>Poales</taxon>
        <taxon>Poaceae</taxon>
        <taxon>PACMAD clade</taxon>
        <taxon>Arundinoideae</taxon>
        <taxon>Arundineae</taxon>
        <taxon>Arundo</taxon>
    </lineage>
</organism>
<reference evidence="2" key="1">
    <citation type="submission" date="2014-09" db="EMBL/GenBank/DDBJ databases">
        <authorList>
            <person name="Magalhaes I.L.F."/>
            <person name="Oliveira U."/>
            <person name="Santos F.R."/>
            <person name="Vidigal T.H.D.A."/>
            <person name="Brescovit A.D."/>
            <person name="Santos A.J."/>
        </authorList>
    </citation>
    <scope>NUCLEOTIDE SEQUENCE</scope>
    <source>
        <tissue evidence="2">Shoot tissue taken approximately 20 cm above the soil surface</tissue>
    </source>
</reference>
<dbReference type="AlphaFoldDB" id="A0A0A9EDA4"/>
<reference evidence="2" key="2">
    <citation type="journal article" date="2015" name="Data Brief">
        <title>Shoot transcriptome of the giant reed, Arundo donax.</title>
        <authorList>
            <person name="Barrero R.A."/>
            <person name="Guerrero F.D."/>
            <person name="Moolhuijzen P."/>
            <person name="Goolsby J.A."/>
            <person name="Tidwell J."/>
            <person name="Bellgard S.E."/>
            <person name="Bellgard M.I."/>
        </authorList>
    </citation>
    <scope>NUCLEOTIDE SEQUENCE</scope>
    <source>
        <tissue evidence="2">Shoot tissue taken approximately 20 cm above the soil surface</tissue>
    </source>
</reference>
<name>A0A0A9EDA4_ARUDO</name>